<comment type="subcellular location">
    <subcellularLocation>
        <location evidence="1">Cell membrane</location>
        <topology evidence="1">Multi-pass membrane protein</topology>
    </subcellularLocation>
</comment>
<evidence type="ECO:0000313" key="10">
    <source>
        <dbReference type="Proteomes" id="UP000528457"/>
    </source>
</evidence>
<keyword evidence="10" id="KW-1185">Reference proteome</keyword>
<evidence type="ECO:0000256" key="5">
    <source>
        <dbReference type="ARBA" id="ARBA00022989"/>
    </source>
</evidence>
<feature type="transmembrane region" description="Helical" evidence="7">
    <location>
        <begin position="66"/>
        <end position="85"/>
    </location>
</feature>
<feature type="domain" description="Glycine transporter" evidence="8">
    <location>
        <begin position="9"/>
        <end position="81"/>
    </location>
</feature>
<evidence type="ECO:0000256" key="1">
    <source>
        <dbReference type="ARBA" id="ARBA00004651"/>
    </source>
</evidence>
<evidence type="ECO:0000256" key="6">
    <source>
        <dbReference type="ARBA" id="ARBA00023136"/>
    </source>
</evidence>
<feature type="transmembrane region" description="Helical" evidence="7">
    <location>
        <begin position="178"/>
        <end position="202"/>
    </location>
</feature>
<gene>
    <name evidence="9" type="ORF">HNR48_002337</name>
</gene>
<keyword evidence="3" id="KW-1003">Cell membrane</keyword>
<dbReference type="AlphaFoldDB" id="A0A7X0JTV8"/>
<dbReference type="EMBL" id="JACHHT010000002">
    <property type="protein sequence ID" value="MBB6522052.1"/>
    <property type="molecule type" value="Genomic_DNA"/>
</dbReference>
<organism evidence="9 10">
    <name type="scientific">Pseudoteredinibacter isoporae</name>
    <dbReference type="NCBI Taxonomy" id="570281"/>
    <lineage>
        <taxon>Bacteria</taxon>
        <taxon>Pseudomonadati</taxon>
        <taxon>Pseudomonadota</taxon>
        <taxon>Gammaproteobacteria</taxon>
        <taxon>Cellvibrionales</taxon>
        <taxon>Cellvibrionaceae</taxon>
        <taxon>Pseudoteredinibacter</taxon>
    </lineage>
</organism>
<feature type="transmembrane region" description="Helical" evidence="7">
    <location>
        <begin position="6"/>
        <end position="26"/>
    </location>
</feature>
<evidence type="ECO:0000259" key="8">
    <source>
        <dbReference type="Pfam" id="PF03458"/>
    </source>
</evidence>
<evidence type="ECO:0000256" key="2">
    <source>
        <dbReference type="ARBA" id="ARBA00008193"/>
    </source>
</evidence>
<dbReference type="PANTHER" id="PTHR30506:SF3">
    <property type="entry name" value="UPF0126 INNER MEMBRANE PROTEIN YADS-RELATED"/>
    <property type="match status" value="1"/>
</dbReference>
<dbReference type="Pfam" id="PF03458">
    <property type="entry name" value="Gly_transporter"/>
    <property type="match status" value="2"/>
</dbReference>
<reference evidence="9 10" key="1">
    <citation type="submission" date="2020-08" db="EMBL/GenBank/DDBJ databases">
        <title>Genomic Encyclopedia of Type Strains, Phase IV (KMG-IV): sequencing the most valuable type-strain genomes for metagenomic binning, comparative biology and taxonomic classification.</title>
        <authorList>
            <person name="Goeker M."/>
        </authorList>
    </citation>
    <scope>NUCLEOTIDE SEQUENCE [LARGE SCALE GENOMIC DNA]</scope>
    <source>
        <strain evidence="9 10">DSM 22368</strain>
    </source>
</reference>
<dbReference type="Proteomes" id="UP000528457">
    <property type="component" value="Unassembled WGS sequence"/>
</dbReference>
<dbReference type="FunCoup" id="A0A7X0JTV8">
    <property type="interactions" value="193"/>
</dbReference>
<proteinExistence type="inferred from homology"/>
<feature type="transmembrane region" description="Helical" evidence="7">
    <location>
        <begin position="33"/>
        <end position="54"/>
    </location>
</feature>
<sequence>MTSQLWFAIFDFLGIAVFAASGTLLAHRKQLDGFGVLVLASLTAIGGGTLRDILLDVPVFWIQDNSVFYTIAAAAFFTVIVLRIYGDLPKRVLLTADALGLAFFVIVGTQKALDVGVSYLIAVIMGTFTGVAGGMLRDVLVQDTPMILKQELYATVCILGSAAYIVLQILGLSQLLSMAASMSFIFCLRLAAIYWHWGLPVFGDRDPYRVKK</sequence>
<feature type="transmembrane region" description="Helical" evidence="7">
    <location>
        <begin position="152"/>
        <end position="172"/>
    </location>
</feature>
<feature type="transmembrane region" description="Helical" evidence="7">
    <location>
        <begin position="119"/>
        <end position="140"/>
    </location>
</feature>
<protein>
    <submittedName>
        <fullName evidence="9">Putative membrane protein YeiH</fullName>
    </submittedName>
</protein>
<feature type="transmembrane region" description="Helical" evidence="7">
    <location>
        <begin position="92"/>
        <end position="113"/>
    </location>
</feature>
<comment type="similarity">
    <text evidence="2">Belongs to the UPF0126 family.</text>
</comment>
<feature type="domain" description="Glycine transporter" evidence="8">
    <location>
        <begin position="95"/>
        <end position="167"/>
    </location>
</feature>
<dbReference type="PANTHER" id="PTHR30506">
    <property type="entry name" value="INNER MEMBRANE PROTEIN"/>
    <property type="match status" value="1"/>
</dbReference>
<dbReference type="InterPro" id="IPR005115">
    <property type="entry name" value="Gly_transporter"/>
</dbReference>
<evidence type="ECO:0000313" key="9">
    <source>
        <dbReference type="EMBL" id="MBB6522052.1"/>
    </source>
</evidence>
<dbReference type="InParanoid" id="A0A7X0JTV8"/>
<keyword evidence="5 7" id="KW-1133">Transmembrane helix</keyword>
<comment type="caution">
    <text evidence="9">The sequence shown here is derived from an EMBL/GenBank/DDBJ whole genome shotgun (WGS) entry which is preliminary data.</text>
</comment>
<evidence type="ECO:0000256" key="7">
    <source>
        <dbReference type="SAM" id="Phobius"/>
    </source>
</evidence>
<accession>A0A7X0JTV8</accession>
<dbReference type="RefSeq" id="WP_166846912.1">
    <property type="nucleotide sequence ID" value="NZ_JAAONY010000002.1"/>
</dbReference>
<keyword evidence="6 7" id="KW-0472">Membrane</keyword>
<dbReference type="GO" id="GO:0005886">
    <property type="term" value="C:plasma membrane"/>
    <property type="evidence" value="ECO:0007669"/>
    <property type="project" value="UniProtKB-SubCell"/>
</dbReference>
<name>A0A7X0JTV8_9GAMM</name>
<keyword evidence="4 7" id="KW-0812">Transmembrane</keyword>
<evidence type="ECO:0000256" key="4">
    <source>
        <dbReference type="ARBA" id="ARBA00022692"/>
    </source>
</evidence>
<evidence type="ECO:0000256" key="3">
    <source>
        <dbReference type="ARBA" id="ARBA00022475"/>
    </source>
</evidence>